<dbReference type="AlphaFoldDB" id="A0A255DTH5"/>
<organism evidence="1 2">
    <name type="scientific">Mycolicibacterium sphagni</name>
    <dbReference type="NCBI Taxonomy" id="1786"/>
    <lineage>
        <taxon>Bacteria</taxon>
        <taxon>Bacillati</taxon>
        <taxon>Actinomycetota</taxon>
        <taxon>Actinomycetes</taxon>
        <taxon>Mycobacteriales</taxon>
        <taxon>Mycobacteriaceae</taxon>
        <taxon>Mycolicibacterium</taxon>
    </lineage>
</organism>
<evidence type="ECO:0000313" key="1">
    <source>
        <dbReference type="EMBL" id="OYN82757.1"/>
    </source>
</evidence>
<proteinExistence type="predicted"/>
<keyword evidence="2" id="KW-1185">Reference proteome</keyword>
<comment type="caution">
    <text evidence="1">The sequence shown here is derived from an EMBL/GenBank/DDBJ whole genome shotgun (WGS) entry which is preliminary data.</text>
</comment>
<gene>
    <name evidence="1" type="ORF">CG716_00645</name>
</gene>
<sequence length="64" mass="7042">MYQPMMADGIVLAGFGDSTSDLYNGDQYFAEKLVHLTANPEYISDDILGSLAELSKLFYSGTKQ</sequence>
<name>A0A255DTH5_9MYCO</name>
<accession>A0A255DTH5</accession>
<evidence type="ECO:0000313" key="2">
    <source>
        <dbReference type="Proteomes" id="UP000216063"/>
    </source>
</evidence>
<dbReference type="Proteomes" id="UP000216063">
    <property type="component" value="Unassembled WGS sequence"/>
</dbReference>
<protein>
    <submittedName>
        <fullName evidence="1">Uncharacterized protein</fullName>
    </submittedName>
</protein>
<dbReference type="EMBL" id="NOZR01000001">
    <property type="protein sequence ID" value="OYN82757.1"/>
    <property type="molecule type" value="Genomic_DNA"/>
</dbReference>
<reference evidence="1 2" key="1">
    <citation type="submission" date="2017-07" db="EMBL/GenBank/DDBJ databases">
        <title>The new phylogeny of genus Mycobacterium.</title>
        <authorList>
            <person name="Tortoli E."/>
            <person name="Trovato A."/>
            <person name="Cirillo D.M."/>
        </authorList>
    </citation>
    <scope>NUCLEOTIDE SEQUENCE [LARGE SCALE GENOMIC DNA]</scope>
    <source>
        <strain evidence="1 2">ATCC 33027</strain>
    </source>
</reference>